<organism evidence="2 3">
    <name type="scientific">Psychrobacillus insolitus</name>
    <dbReference type="NCBI Taxonomy" id="1461"/>
    <lineage>
        <taxon>Bacteria</taxon>
        <taxon>Bacillati</taxon>
        <taxon>Bacillota</taxon>
        <taxon>Bacilli</taxon>
        <taxon>Bacillales</taxon>
        <taxon>Bacillaceae</taxon>
        <taxon>Psychrobacillus</taxon>
    </lineage>
</organism>
<dbReference type="GO" id="GO:0005840">
    <property type="term" value="C:ribosome"/>
    <property type="evidence" value="ECO:0007669"/>
    <property type="project" value="UniProtKB-KW"/>
</dbReference>
<keyword evidence="3" id="KW-1185">Reference proteome</keyword>
<accession>A0A2W7MHC3</accession>
<feature type="domain" description="N-acetyltransferase" evidence="1">
    <location>
        <begin position="113"/>
        <end position="265"/>
    </location>
</feature>
<keyword evidence="2" id="KW-0687">Ribonucleoprotein</keyword>
<dbReference type="Pfam" id="PF00583">
    <property type="entry name" value="Acetyltransf_1"/>
    <property type="match status" value="1"/>
</dbReference>
<dbReference type="RefSeq" id="WP_111439376.1">
    <property type="nucleotide sequence ID" value="NZ_QKZI01000002.1"/>
</dbReference>
<evidence type="ECO:0000313" key="2">
    <source>
        <dbReference type="EMBL" id="PZX05938.1"/>
    </source>
</evidence>
<dbReference type="Gene3D" id="3.40.630.30">
    <property type="match status" value="1"/>
</dbReference>
<evidence type="ECO:0000313" key="3">
    <source>
        <dbReference type="Proteomes" id="UP000248646"/>
    </source>
</evidence>
<dbReference type="SUPFAM" id="SSF55729">
    <property type="entry name" value="Acyl-CoA N-acyltransferases (Nat)"/>
    <property type="match status" value="1"/>
</dbReference>
<comment type="caution">
    <text evidence="2">The sequence shown here is derived from an EMBL/GenBank/DDBJ whole genome shotgun (WGS) entry which is preliminary data.</text>
</comment>
<dbReference type="Proteomes" id="UP000248646">
    <property type="component" value="Unassembled WGS sequence"/>
</dbReference>
<protein>
    <submittedName>
        <fullName evidence="2">Ribosomal protein S18 acetylase RimI-like enzyme</fullName>
    </submittedName>
</protein>
<dbReference type="OrthoDB" id="7205533at2"/>
<gene>
    <name evidence="2" type="ORF">C7437_102405</name>
</gene>
<dbReference type="InterPro" id="IPR000182">
    <property type="entry name" value="GNAT_dom"/>
</dbReference>
<dbReference type="PROSITE" id="PS51186">
    <property type="entry name" value="GNAT"/>
    <property type="match status" value="1"/>
</dbReference>
<keyword evidence="2" id="KW-0689">Ribosomal protein</keyword>
<evidence type="ECO:0000259" key="1">
    <source>
        <dbReference type="PROSITE" id="PS51186"/>
    </source>
</evidence>
<reference evidence="2 3" key="1">
    <citation type="submission" date="2018-06" db="EMBL/GenBank/DDBJ databases">
        <title>Genomic Encyclopedia of Type Strains, Phase IV (KMG-IV): sequencing the most valuable type-strain genomes for metagenomic binning, comparative biology and taxonomic classification.</title>
        <authorList>
            <person name="Goeker M."/>
        </authorList>
    </citation>
    <scope>NUCLEOTIDE SEQUENCE [LARGE SCALE GENOMIC DNA]</scope>
    <source>
        <strain evidence="2 3">DSM 5</strain>
    </source>
</reference>
<dbReference type="InterPro" id="IPR016181">
    <property type="entry name" value="Acyl_CoA_acyltransferase"/>
</dbReference>
<name>A0A2W7MHC3_9BACI</name>
<sequence length="265" mass="30558">MNNIDNIKIEINDCNISLNKDVFNSDHFGIKMGNINIENFDVTISDIDLSRTFESLIEKAKEAKFKHLTFKIDTNNKQLVKCVEKKQFSLADTLITYLFDFKKSILPEMNHKCILGDCKEEDIETLKEISRTSFQIDRFHSDDSLDNYLCDTYYEKWIENSFNGFADKVIVAYFNEVPVGYTTGKVYDNEKYGHLVLSAVSSESRGLGVYTSMIYEGVHWMKNEYANKVDGLLVGTQINNIAVQKAWIKLGFSVFDSQYVFQKLL</sequence>
<dbReference type="EMBL" id="QKZI01000002">
    <property type="protein sequence ID" value="PZX05938.1"/>
    <property type="molecule type" value="Genomic_DNA"/>
</dbReference>
<dbReference type="AlphaFoldDB" id="A0A2W7MHC3"/>
<proteinExistence type="predicted"/>
<dbReference type="GO" id="GO:0016747">
    <property type="term" value="F:acyltransferase activity, transferring groups other than amino-acyl groups"/>
    <property type="evidence" value="ECO:0007669"/>
    <property type="project" value="InterPro"/>
</dbReference>